<proteinExistence type="predicted"/>
<gene>
    <name evidence="1" type="ORF">GOB84_18830</name>
</gene>
<comment type="caution">
    <text evidence="1">The sequence shown here is derived from an EMBL/GenBank/DDBJ whole genome shotgun (WGS) entry which is preliminary data.</text>
</comment>
<name>A0ABX0KKW0_9PROT</name>
<evidence type="ECO:0000313" key="1">
    <source>
        <dbReference type="EMBL" id="NHO34502.1"/>
    </source>
</evidence>
<sequence>MRRQDGKFLQEPGSRNKGILNIAYENLKKRSVFVRKVDKKLQVDYNISKLEYKIAKKKSLFEEDTPGILNASVKTDITISVGANGVLNLAVGEYNFPPLSV</sequence>
<accession>A0ABX0KKW0</accession>
<dbReference type="Proteomes" id="UP000615326">
    <property type="component" value="Unassembled WGS sequence"/>
</dbReference>
<dbReference type="RefSeq" id="WP_173578879.1">
    <property type="nucleotide sequence ID" value="NZ_WOSW01000141.1"/>
</dbReference>
<organism evidence="1 2">
    <name type="scientific">Acetobacter fallax</name>
    <dbReference type="NCBI Taxonomy" id="1737473"/>
    <lineage>
        <taxon>Bacteria</taxon>
        <taxon>Pseudomonadati</taxon>
        <taxon>Pseudomonadota</taxon>
        <taxon>Alphaproteobacteria</taxon>
        <taxon>Acetobacterales</taxon>
        <taxon>Acetobacteraceae</taxon>
        <taxon>Acetobacter</taxon>
    </lineage>
</organism>
<reference evidence="1 2" key="1">
    <citation type="journal article" date="2020" name="Int. J. Syst. Evol. Microbiol.">
        <title>Novel acetic acid bacteria from cider fermentations: Acetobacter conturbans sp. nov. and Acetobacter fallax sp. nov.</title>
        <authorList>
            <person name="Sombolestani A.S."/>
            <person name="Cleenwerck I."/>
            <person name="Cnockaert M."/>
            <person name="Borremans W."/>
            <person name="Wieme A.D."/>
            <person name="De Vuyst L."/>
            <person name="Vandamme P."/>
        </authorList>
    </citation>
    <scope>NUCLEOTIDE SEQUENCE [LARGE SCALE GENOMIC DNA]</scope>
    <source>
        <strain evidence="1 2">LMG 1637</strain>
    </source>
</reference>
<dbReference type="EMBL" id="WOSW01000141">
    <property type="protein sequence ID" value="NHO34502.1"/>
    <property type="molecule type" value="Genomic_DNA"/>
</dbReference>
<keyword evidence="2" id="KW-1185">Reference proteome</keyword>
<evidence type="ECO:0000313" key="2">
    <source>
        <dbReference type="Proteomes" id="UP000615326"/>
    </source>
</evidence>
<protein>
    <submittedName>
        <fullName evidence="1">Uncharacterized protein</fullName>
    </submittedName>
</protein>